<evidence type="ECO:0000313" key="4">
    <source>
        <dbReference type="EMBL" id="TPX59232.1"/>
    </source>
</evidence>
<keyword evidence="5" id="KW-1185">Reference proteome</keyword>
<dbReference type="AlphaFoldDB" id="A0A507E5T9"/>
<accession>A0A507E5T9</accession>
<comment type="similarity">
    <text evidence="1">Belongs to the eukaryotic ribosomal protein eL33 family.</text>
</comment>
<evidence type="ECO:0008006" key="6">
    <source>
        <dbReference type="Google" id="ProtNLM"/>
    </source>
</evidence>
<dbReference type="InterPro" id="IPR038661">
    <property type="entry name" value="Ribosomal_eL33_sf"/>
</dbReference>
<name>A0A507E5T9_9FUNG</name>
<dbReference type="HAMAP" id="MF_00573">
    <property type="entry name" value="Ribosomal_eL33"/>
    <property type="match status" value="1"/>
</dbReference>
<dbReference type="GO" id="GO:1990904">
    <property type="term" value="C:ribonucleoprotein complex"/>
    <property type="evidence" value="ECO:0007669"/>
    <property type="project" value="UniProtKB-KW"/>
</dbReference>
<dbReference type="Gene3D" id="2.40.10.190">
    <property type="entry name" value="translation elongation factor selb, chain A, domain 4"/>
    <property type="match status" value="1"/>
</dbReference>
<evidence type="ECO:0000256" key="2">
    <source>
        <dbReference type="ARBA" id="ARBA00022980"/>
    </source>
</evidence>
<keyword evidence="2" id="KW-0689">Ribosomal protein</keyword>
<dbReference type="PANTHER" id="PTHR10902">
    <property type="entry name" value="60S RIBOSOMAL PROTEIN L35A"/>
    <property type="match status" value="1"/>
</dbReference>
<keyword evidence="3" id="KW-0687">Ribonucleoprotein</keyword>
<dbReference type="EMBL" id="QEAQ01000027">
    <property type="protein sequence ID" value="TPX59232.1"/>
    <property type="molecule type" value="Genomic_DNA"/>
</dbReference>
<evidence type="ECO:0000256" key="1">
    <source>
        <dbReference type="ARBA" id="ARBA00009269"/>
    </source>
</evidence>
<gene>
    <name evidence="4" type="ORF">PhCBS80983_g02598</name>
</gene>
<sequence>MDEEWRNGKPNIYYNKNNNNDNSDYNIFGTGRRKLLSHLFLYANVAVEADRGIVYRRPFCVSWDTGLRRGEMVEWSRLLYAKGRVLGFRRAKHNVREHTSLLQIEGLRTAEDADFYLGKRVAYVYKAKRVIDGSKIRVIWGRVTRPHGTNGVVRAKFRSNLPPKSFGASIRIMLYPSRV</sequence>
<dbReference type="GO" id="GO:0006412">
    <property type="term" value="P:translation"/>
    <property type="evidence" value="ECO:0007669"/>
    <property type="project" value="InterPro"/>
</dbReference>
<dbReference type="SUPFAM" id="SSF50447">
    <property type="entry name" value="Translation proteins"/>
    <property type="match status" value="1"/>
</dbReference>
<dbReference type="Pfam" id="PF01247">
    <property type="entry name" value="Ribosomal_L35Ae"/>
    <property type="match status" value="1"/>
</dbReference>
<dbReference type="InterPro" id="IPR009000">
    <property type="entry name" value="Transl_B-barrel_sf"/>
</dbReference>
<dbReference type="InterPro" id="IPR001780">
    <property type="entry name" value="Ribosomal_eL33"/>
</dbReference>
<reference evidence="4 5" key="1">
    <citation type="journal article" date="2019" name="Sci. Rep.">
        <title>Comparative genomics of chytrid fungi reveal insights into the obligate biotrophic and pathogenic lifestyle of Synchytrium endobioticum.</title>
        <authorList>
            <person name="van de Vossenberg B.T.L.H."/>
            <person name="Warris S."/>
            <person name="Nguyen H.D.T."/>
            <person name="van Gent-Pelzer M.P.E."/>
            <person name="Joly D.L."/>
            <person name="van de Geest H.C."/>
            <person name="Bonants P.J.M."/>
            <person name="Smith D.S."/>
            <person name="Levesque C.A."/>
            <person name="van der Lee T.A.J."/>
        </authorList>
    </citation>
    <scope>NUCLEOTIDE SEQUENCE [LARGE SCALE GENOMIC DNA]</scope>
    <source>
        <strain evidence="4 5">CBS 809.83</strain>
    </source>
</reference>
<dbReference type="STRING" id="109895.A0A507E5T9"/>
<dbReference type="GO" id="GO:0005840">
    <property type="term" value="C:ribosome"/>
    <property type="evidence" value="ECO:0007669"/>
    <property type="project" value="UniProtKB-KW"/>
</dbReference>
<evidence type="ECO:0000313" key="5">
    <source>
        <dbReference type="Proteomes" id="UP000318582"/>
    </source>
</evidence>
<proteinExistence type="inferred from homology"/>
<dbReference type="GO" id="GO:0003735">
    <property type="term" value="F:structural constituent of ribosome"/>
    <property type="evidence" value="ECO:0007669"/>
    <property type="project" value="InterPro"/>
</dbReference>
<dbReference type="FunFam" id="2.40.10.190:FF:000001">
    <property type="entry name" value="60S ribosomal protein L35a"/>
    <property type="match status" value="1"/>
</dbReference>
<evidence type="ECO:0000256" key="3">
    <source>
        <dbReference type="ARBA" id="ARBA00023274"/>
    </source>
</evidence>
<protein>
    <recommendedName>
        <fullName evidence="6">Ribosomal protein L35Ae</fullName>
    </recommendedName>
</protein>
<organism evidence="4 5">
    <name type="scientific">Powellomyces hirtus</name>
    <dbReference type="NCBI Taxonomy" id="109895"/>
    <lineage>
        <taxon>Eukaryota</taxon>
        <taxon>Fungi</taxon>
        <taxon>Fungi incertae sedis</taxon>
        <taxon>Chytridiomycota</taxon>
        <taxon>Chytridiomycota incertae sedis</taxon>
        <taxon>Chytridiomycetes</taxon>
        <taxon>Spizellomycetales</taxon>
        <taxon>Powellomycetaceae</taxon>
        <taxon>Powellomyces</taxon>
    </lineage>
</organism>
<dbReference type="Proteomes" id="UP000318582">
    <property type="component" value="Unassembled WGS sequence"/>
</dbReference>
<comment type="caution">
    <text evidence="4">The sequence shown here is derived from an EMBL/GenBank/DDBJ whole genome shotgun (WGS) entry which is preliminary data.</text>
</comment>